<dbReference type="Proteomes" id="UP000236316">
    <property type="component" value="Segment"/>
</dbReference>
<protein>
    <submittedName>
        <fullName evidence="1">Transmembrane domain-containing protein</fullName>
    </submittedName>
</protein>
<dbReference type="KEGG" id="vg:35382741"/>
<dbReference type="EMBL" id="LT906555">
    <property type="protein sequence ID" value="SNW62805.1"/>
    <property type="molecule type" value="Genomic_DNA"/>
</dbReference>
<reference evidence="1" key="1">
    <citation type="submission" date="2017-08" db="EMBL/GenBank/DDBJ databases">
        <authorList>
            <consortium name="Urmite Genomes"/>
        </authorList>
    </citation>
    <scope>NUCLEOTIDE SEQUENCE [LARGE SCALE GENOMIC DNA]</scope>
    <source>
        <strain evidence="1">IHUMI-LCC2</strain>
    </source>
</reference>
<organism evidence="1">
    <name type="scientific">Orpheovirus IHUMI-LCC2</name>
    <dbReference type="NCBI Taxonomy" id="2023057"/>
    <lineage>
        <taxon>Viruses</taxon>
        <taxon>Varidnaviria</taxon>
        <taxon>Bamfordvirae</taxon>
        <taxon>Nucleocytoviricota</taxon>
        <taxon>Megaviricetes</taxon>
        <taxon>Pimascovirales</taxon>
        <taxon>Ocovirineae</taxon>
        <taxon>Orpheoviridae</taxon>
        <taxon>Alphaorpheovirus</taxon>
        <taxon>Alphaorpheovirus massiliense</taxon>
    </lineage>
</organism>
<keyword evidence="2" id="KW-1185">Reference proteome</keyword>
<evidence type="ECO:0000313" key="2">
    <source>
        <dbReference type="Proteomes" id="UP000236316"/>
    </source>
</evidence>
<accession>A0A2I2L5H3</accession>
<sequence>MDVDYLNSLPREILYDIIKKSNPDDILKLCSVRNNELCDYVKNVLISEYIGDFGFLMELSNLELSKLINILYPDNELLEKISSILLSKTSAQRRNPQDVKEINIIISIINRAVDLDIDVETLINDKGIAKSSVNEITDHILSRGKKIDTPISDYRDAGLYLFNGGDPKWLYDYLISTKHVINIEPKANEYDDYYYKFSWIKIQIVTYFYIFVLSSIAYPKLFFEKFKEYIMISAPEPFIFGYESSHNDVIKYATDLISNIDLRKVRNAESNLDVQNRVSSYYYLVMGYCLKDDLPTSNIMELLKLVSKEFYKFDNGSMYSYDPIPYTFLYNIGNIEVCRYVYELIHKVHIGDISQESIYFLAPYISVSPYVMIDNIINNIIINLGREDLSALKNTLSEFKL</sequence>
<evidence type="ECO:0000313" key="1">
    <source>
        <dbReference type="EMBL" id="SNW62805.1"/>
    </source>
</evidence>
<proteinExistence type="predicted"/>
<name>A0A2I2L5H3_9VIRU</name>
<keyword evidence="1" id="KW-0812">Transmembrane</keyword>
<dbReference type="GeneID" id="35382741"/>
<keyword evidence="1" id="KW-0472">Membrane</keyword>
<dbReference type="RefSeq" id="YP_009449107.1">
    <property type="nucleotide sequence ID" value="NC_036594.1"/>
</dbReference>
<gene>
    <name evidence="1" type="ORF">ORPV_901</name>
</gene>